<proteinExistence type="predicted"/>
<dbReference type="Proteomes" id="UP000320314">
    <property type="component" value="Unassembled WGS sequence"/>
</dbReference>
<comment type="caution">
    <text evidence="2">The sequence shown here is derived from an EMBL/GenBank/DDBJ whole genome shotgun (WGS) entry which is preliminary data.</text>
</comment>
<accession>A0A506UHH2</accession>
<dbReference type="InterPro" id="IPR018964">
    <property type="entry name" value="Phage_phiJL001_Gp84_C"/>
</dbReference>
<feature type="domain" description="Bacteriophage phiJL001 Gp84 C-terminal" evidence="1">
    <location>
        <begin position="194"/>
        <end position="276"/>
    </location>
</feature>
<dbReference type="Pfam" id="PF09356">
    <property type="entry name" value="Phage_BR0599"/>
    <property type="match status" value="1"/>
</dbReference>
<dbReference type="EMBL" id="VHLH01000001">
    <property type="protein sequence ID" value="TPW32764.1"/>
    <property type="molecule type" value="Genomic_DNA"/>
</dbReference>
<evidence type="ECO:0000313" key="2">
    <source>
        <dbReference type="EMBL" id="TPW32764.1"/>
    </source>
</evidence>
<evidence type="ECO:0000313" key="3">
    <source>
        <dbReference type="Proteomes" id="UP000320314"/>
    </source>
</evidence>
<protein>
    <submittedName>
        <fullName evidence="2">DUF2163 domain-containing protein</fullName>
    </submittedName>
</protein>
<dbReference type="InterPro" id="IPR011928">
    <property type="entry name" value="Phage_phiJL001_Gp84"/>
</dbReference>
<sequence>MRTIPDALAAHLDGQATTTCHAWRVTRRDGVVFGFTDHDGDLTFAGTTFRAATGYEASEAESELGLAVATSDVAGAFSDAAITEADLRAGRFDGAEVAVFLVNWAAPESHMLLRTQEIGEVSGDGHAFNAELRGLANRLEQVQGRVYARRCDAELGDARCRVNLDDPAFRGNGTVSTSGVDTCRVTGLNAFADRWFRGGRLVFTDGANAGLSVAIEDQVGDGEETILSFWTPLSAPPDAGDAFTVTAGCDKTFTTCGAKFANRLNFCGFPHLPGSDFAYGYADAHTVHDGRPLVG</sequence>
<dbReference type="AlphaFoldDB" id="A0A506UHH2"/>
<dbReference type="RefSeq" id="WP_141165067.1">
    <property type="nucleotide sequence ID" value="NZ_VHLH01000001.1"/>
</dbReference>
<dbReference type="Pfam" id="PF09931">
    <property type="entry name" value="Phage_phiJL001_Gp84_N"/>
    <property type="match status" value="1"/>
</dbReference>
<dbReference type="NCBIfam" id="TIGR02218">
    <property type="entry name" value="phg_TIGR02218"/>
    <property type="match status" value="1"/>
</dbReference>
<name>A0A506UHH2_9HYPH</name>
<dbReference type="OrthoDB" id="1633386at2"/>
<reference evidence="2 3" key="1">
    <citation type="submission" date="2019-06" db="EMBL/GenBank/DDBJ databases">
        <authorList>
            <person name="Li M."/>
        </authorList>
    </citation>
    <scope>NUCLEOTIDE SEQUENCE [LARGE SCALE GENOMIC DNA]</scope>
    <source>
        <strain evidence="2 3">BGMRC6574</strain>
    </source>
</reference>
<organism evidence="2 3">
    <name type="scientific">Pararhizobium mangrovi</name>
    <dbReference type="NCBI Taxonomy" id="2590452"/>
    <lineage>
        <taxon>Bacteria</taxon>
        <taxon>Pseudomonadati</taxon>
        <taxon>Pseudomonadota</taxon>
        <taxon>Alphaproteobacteria</taxon>
        <taxon>Hyphomicrobiales</taxon>
        <taxon>Rhizobiaceae</taxon>
        <taxon>Rhizobium/Agrobacterium group</taxon>
        <taxon>Pararhizobium</taxon>
    </lineage>
</organism>
<keyword evidence="3" id="KW-1185">Reference proteome</keyword>
<gene>
    <name evidence="2" type="ORF">FJU11_00630</name>
</gene>
<evidence type="ECO:0000259" key="1">
    <source>
        <dbReference type="Pfam" id="PF09356"/>
    </source>
</evidence>